<dbReference type="Ensembl" id="ENSCUST00005026725.1">
    <property type="protein sequence ID" value="ENSCUSP00005025808.1"/>
    <property type="gene ID" value="ENSCUSG00005016015.1"/>
</dbReference>
<feature type="domain" description="VWFA" evidence="10">
    <location>
        <begin position="1"/>
        <end position="136"/>
    </location>
</feature>
<evidence type="ECO:0000256" key="9">
    <source>
        <dbReference type="SAM" id="Phobius"/>
    </source>
</evidence>
<proteinExistence type="inferred from homology"/>
<dbReference type="GO" id="GO:0004888">
    <property type="term" value="F:transmembrane signaling receptor activity"/>
    <property type="evidence" value="ECO:0007669"/>
    <property type="project" value="TreeGrafter"/>
</dbReference>
<reference evidence="11" key="3">
    <citation type="submission" date="2025-09" db="UniProtKB">
        <authorList>
            <consortium name="Ensembl"/>
        </authorList>
    </citation>
    <scope>IDENTIFICATION</scope>
</reference>
<evidence type="ECO:0000256" key="2">
    <source>
        <dbReference type="ARBA" id="ARBA00008095"/>
    </source>
</evidence>
<reference evidence="11" key="2">
    <citation type="submission" date="2025-08" db="UniProtKB">
        <authorList>
            <consortium name="Ensembl"/>
        </authorList>
    </citation>
    <scope>IDENTIFICATION</scope>
</reference>
<keyword evidence="4" id="KW-0479">Metal-binding</keyword>
<reference evidence="11" key="1">
    <citation type="submission" date="2020-10" db="EMBL/GenBank/DDBJ databases">
        <title>Catharus ustulatus (Swainson's thrush) genome, bCatUst1, primary haplotype v2.</title>
        <authorList>
            <person name="Delmore K."/>
            <person name="Vafadar M."/>
            <person name="Formenti G."/>
            <person name="Chow W."/>
            <person name="Pelan S."/>
            <person name="Howe K."/>
            <person name="Rhie A."/>
            <person name="Mountcastle J."/>
            <person name="Haase B."/>
            <person name="Fedrigo O."/>
            <person name="Jarvis E.D."/>
        </authorList>
    </citation>
    <scope>NUCLEOTIDE SEQUENCE [LARGE SCALE GENOMIC DNA]</scope>
</reference>
<comment type="similarity">
    <text evidence="2">Belongs to the ATR family.</text>
</comment>
<dbReference type="GO" id="GO:0005886">
    <property type="term" value="C:plasma membrane"/>
    <property type="evidence" value="ECO:0007669"/>
    <property type="project" value="TreeGrafter"/>
</dbReference>
<keyword evidence="5" id="KW-0732">Signal</keyword>
<keyword evidence="6 9" id="KW-1133">Transmembrane helix</keyword>
<dbReference type="InterPro" id="IPR008399">
    <property type="entry name" value="Anthrax_toxin_rcpt_C"/>
</dbReference>
<evidence type="ECO:0000256" key="4">
    <source>
        <dbReference type="ARBA" id="ARBA00022723"/>
    </source>
</evidence>
<dbReference type="Proteomes" id="UP000694563">
    <property type="component" value="Chromosome 5"/>
</dbReference>
<keyword evidence="12" id="KW-1185">Reference proteome</keyword>
<evidence type="ECO:0000256" key="6">
    <source>
        <dbReference type="ARBA" id="ARBA00022989"/>
    </source>
</evidence>
<dbReference type="PANTHER" id="PTHR16059">
    <property type="entry name" value="ANTHRAX TOXIN RECEPTOR"/>
    <property type="match status" value="1"/>
</dbReference>
<name>A0A8C3VDH6_CATUS</name>
<evidence type="ECO:0000256" key="5">
    <source>
        <dbReference type="ARBA" id="ARBA00022729"/>
    </source>
</evidence>
<dbReference type="GO" id="GO:0046872">
    <property type="term" value="F:metal ion binding"/>
    <property type="evidence" value="ECO:0007669"/>
    <property type="project" value="UniProtKB-KW"/>
</dbReference>
<dbReference type="AlphaFoldDB" id="A0A8C3VDH6"/>
<organism evidence="11 12">
    <name type="scientific">Catharus ustulatus</name>
    <name type="common">Russet-backed thrush</name>
    <name type="synonym">Hylocichla ustulatus</name>
    <dbReference type="NCBI Taxonomy" id="91951"/>
    <lineage>
        <taxon>Eukaryota</taxon>
        <taxon>Metazoa</taxon>
        <taxon>Chordata</taxon>
        <taxon>Craniata</taxon>
        <taxon>Vertebrata</taxon>
        <taxon>Euteleostomi</taxon>
        <taxon>Archelosauria</taxon>
        <taxon>Archosauria</taxon>
        <taxon>Dinosauria</taxon>
        <taxon>Saurischia</taxon>
        <taxon>Theropoda</taxon>
        <taxon>Coelurosauria</taxon>
        <taxon>Aves</taxon>
        <taxon>Neognathae</taxon>
        <taxon>Neoaves</taxon>
        <taxon>Telluraves</taxon>
        <taxon>Australaves</taxon>
        <taxon>Passeriformes</taxon>
        <taxon>Turdidae</taxon>
        <taxon>Catharus</taxon>
    </lineage>
</organism>
<protein>
    <submittedName>
        <fullName evidence="11">ANTXR cell adhesion molecule 2</fullName>
    </submittedName>
</protein>
<dbReference type="Pfam" id="PF05586">
    <property type="entry name" value="Ant_C"/>
    <property type="match status" value="1"/>
</dbReference>
<dbReference type="GO" id="GO:0009986">
    <property type="term" value="C:cell surface"/>
    <property type="evidence" value="ECO:0007669"/>
    <property type="project" value="TreeGrafter"/>
</dbReference>
<keyword evidence="7 9" id="KW-0472">Membrane</keyword>
<comment type="subcellular location">
    <subcellularLocation>
        <location evidence="1">Membrane</location>
        <topology evidence="1">Single-pass type I membrane protein</topology>
    </subcellularLocation>
</comment>
<dbReference type="PROSITE" id="PS50234">
    <property type="entry name" value="VWFA"/>
    <property type="match status" value="1"/>
</dbReference>
<dbReference type="SUPFAM" id="SSF53300">
    <property type="entry name" value="vWA-like"/>
    <property type="match status" value="1"/>
</dbReference>
<feature type="region of interest" description="Disordered" evidence="8">
    <location>
        <begin position="328"/>
        <end position="348"/>
    </location>
</feature>
<keyword evidence="3 9" id="KW-0812">Transmembrane</keyword>
<dbReference type="Pfam" id="PF00092">
    <property type="entry name" value="VWA"/>
    <property type="match status" value="1"/>
</dbReference>
<evidence type="ECO:0000256" key="8">
    <source>
        <dbReference type="SAM" id="MobiDB-lite"/>
    </source>
</evidence>
<dbReference type="InterPro" id="IPR002035">
    <property type="entry name" value="VWF_A"/>
</dbReference>
<dbReference type="Gene3D" id="3.40.50.410">
    <property type="entry name" value="von Willebrand factor, type A domain"/>
    <property type="match status" value="1"/>
</dbReference>
<evidence type="ECO:0000259" key="10">
    <source>
        <dbReference type="PROSITE" id="PS50234"/>
    </source>
</evidence>
<evidence type="ECO:0000313" key="11">
    <source>
        <dbReference type="Ensembl" id="ENSCUSP00005025808.1"/>
    </source>
</evidence>
<evidence type="ECO:0000256" key="3">
    <source>
        <dbReference type="ARBA" id="ARBA00022692"/>
    </source>
</evidence>
<evidence type="ECO:0000256" key="7">
    <source>
        <dbReference type="ARBA" id="ARBA00023136"/>
    </source>
</evidence>
<dbReference type="FunFam" id="3.40.50.410:FF:000024">
    <property type="entry name" value="Anthrax toxin receptor"/>
    <property type="match status" value="1"/>
</dbReference>
<evidence type="ECO:0000256" key="1">
    <source>
        <dbReference type="ARBA" id="ARBA00004479"/>
    </source>
</evidence>
<dbReference type="InterPro" id="IPR036465">
    <property type="entry name" value="vWFA_dom_sf"/>
</dbReference>
<dbReference type="PANTHER" id="PTHR16059:SF13">
    <property type="entry name" value="ANTHRAX TOXIN RECEPTOR 2"/>
    <property type="match status" value="1"/>
</dbReference>
<sequence length="395" mass="42870">MRLSFIVFSTQAHVIMPLTGDRSKIKKGLKDLEEVKPAGDTYIHEGLKEANMQIAKQGASRFSSIIIALTDGKLDGQIPMYAEREARKSRELGARVYCVGVHDFEQEQLERIADVKEQVFPVTGGFQALKGIINSVNVLNSPGTLPSLCVRPVSSRGRRAPLTHGLCLVAHSLAGNGLCLFLKLGLVLISGLSVVQVLQEKQAPVLRRTNAGVGVSGEAALTLSLLSLQSSGVAALIAVLVLLLLVALGLLWWFWPLCCKVVSTHRGEQPEEEQQPLPSKKWPTVDASYYGGRGVGGIKRMEVRWGDKGSTEEGARLEKAKNAVVKLPEESEEPFHPKPPKRKPTSPAMQQKWYTPIKVSVESLVAFVTEGWILCALVQLGLGIPVLSQVPASPL</sequence>
<feature type="transmembrane region" description="Helical" evidence="9">
    <location>
        <begin position="233"/>
        <end position="255"/>
    </location>
</feature>
<accession>A0A8C3VDH6</accession>
<evidence type="ECO:0000313" key="12">
    <source>
        <dbReference type="Proteomes" id="UP000694563"/>
    </source>
</evidence>